<evidence type="ECO:0000313" key="2">
    <source>
        <dbReference type="EMBL" id="HJE91050.1"/>
    </source>
</evidence>
<protein>
    <submittedName>
        <fullName evidence="2">VOC family protein</fullName>
    </submittedName>
</protein>
<dbReference type="InterPro" id="IPR004360">
    <property type="entry name" value="Glyas_Fos-R_dOase_dom"/>
</dbReference>
<reference evidence="2" key="1">
    <citation type="journal article" date="2021" name="PeerJ">
        <title>Extensive microbial diversity within the chicken gut microbiome revealed by metagenomics and culture.</title>
        <authorList>
            <person name="Gilroy R."/>
            <person name="Ravi A."/>
            <person name="Getino M."/>
            <person name="Pursley I."/>
            <person name="Horton D.L."/>
            <person name="Alikhan N.F."/>
            <person name="Baker D."/>
            <person name="Gharbi K."/>
            <person name="Hall N."/>
            <person name="Watson M."/>
            <person name="Adriaenssens E.M."/>
            <person name="Foster-Nyarko E."/>
            <person name="Jarju S."/>
            <person name="Secka A."/>
            <person name="Antonio M."/>
            <person name="Oren A."/>
            <person name="Chaudhuri R.R."/>
            <person name="La Ragione R."/>
            <person name="Hildebrand F."/>
            <person name="Pallen M.J."/>
        </authorList>
    </citation>
    <scope>NUCLEOTIDE SEQUENCE</scope>
    <source>
        <strain evidence="2">ChiGjej1B1-18357</strain>
    </source>
</reference>
<dbReference type="RefSeq" id="WP_303912782.1">
    <property type="nucleotide sequence ID" value="NZ_DYXM01000163.1"/>
</dbReference>
<comment type="caution">
    <text evidence="2">The sequence shown here is derived from an EMBL/GenBank/DDBJ whole genome shotgun (WGS) entry which is preliminary data.</text>
</comment>
<organism evidence="2 3">
    <name type="scientific">Dietzia timorensis</name>
    <dbReference type="NCBI Taxonomy" id="499555"/>
    <lineage>
        <taxon>Bacteria</taxon>
        <taxon>Bacillati</taxon>
        <taxon>Actinomycetota</taxon>
        <taxon>Actinomycetes</taxon>
        <taxon>Mycobacteriales</taxon>
        <taxon>Dietziaceae</taxon>
        <taxon>Dietzia</taxon>
    </lineage>
</organism>
<name>A0A921F4F5_9ACTN</name>
<reference evidence="2" key="2">
    <citation type="submission" date="2021-09" db="EMBL/GenBank/DDBJ databases">
        <authorList>
            <person name="Gilroy R."/>
        </authorList>
    </citation>
    <scope>NUCLEOTIDE SEQUENCE</scope>
    <source>
        <strain evidence="2">ChiGjej1B1-18357</strain>
    </source>
</reference>
<accession>A0A921F4F5</accession>
<dbReference type="EMBL" id="DYXM01000163">
    <property type="protein sequence ID" value="HJE91050.1"/>
    <property type="molecule type" value="Genomic_DNA"/>
</dbReference>
<dbReference type="SUPFAM" id="SSF54593">
    <property type="entry name" value="Glyoxalase/Bleomycin resistance protein/Dihydroxybiphenyl dioxygenase"/>
    <property type="match status" value="1"/>
</dbReference>
<sequence length="121" mass="12877">MDLRRAVPILTVADVAAAVAEYQQVLGLEVLMDLGWIATLGTAPGPAGGAAAQFSVISRDATARVNPDLSLEVADVDAAHEQARAAGAEIVHPLCDEEWGVRRFFYRARDGQVVNVLSHRA</sequence>
<dbReference type="Pfam" id="PF00903">
    <property type="entry name" value="Glyoxalase"/>
    <property type="match status" value="1"/>
</dbReference>
<dbReference type="Proteomes" id="UP000776650">
    <property type="component" value="Unassembled WGS sequence"/>
</dbReference>
<dbReference type="AlphaFoldDB" id="A0A921F4F5"/>
<evidence type="ECO:0000313" key="3">
    <source>
        <dbReference type="Proteomes" id="UP000776650"/>
    </source>
</evidence>
<feature type="domain" description="VOC" evidence="1">
    <location>
        <begin position="4"/>
        <end position="119"/>
    </location>
</feature>
<dbReference type="InterPro" id="IPR037523">
    <property type="entry name" value="VOC_core"/>
</dbReference>
<gene>
    <name evidence="2" type="ORF">K8V11_08590</name>
</gene>
<dbReference type="InterPro" id="IPR029068">
    <property type="entry name" value="Glyas_Bleomycin-R_OHBP_Dase"/>
</dbReference>
<dbReference type="Gene3D" id="3.10.180.10">
    <property type="entry name" value="2,3-Dihydroxybiphenyl 1,2-Dioxygenase, domain 1"/>
    <property type="match status" value="1"/>
</dbReference>
<proteinExistence type="predicted"/>
<dbReference type="PROSITE" id="PS51819">
    <property type="entry name" value="VOC"/>
    <property type="match status" value="1"/>
</dbReference>
<evidence type="ECO:0000259" key="1">
    <source>
        <dbReference type="PROSITE" id="PS51819"/>
    </source>
</evidence>